<sequence>MTTPSTILTIAGSDGSGGAGIQADIKTAAALGCYALSVITAITAQNTCEVQSTYPMTCECVTAQCRTLYSDIVIDAVKIGMLGSSAMTATAASLLRELPRPVPIVLDTVLRSTSGSSLLATDALPVMKQELLPLVTLITPNLPEAAMLLGMESIPGAQEAVEEAALALHRMGAHSVLVKGGHGSGPLSSDCLLHNGRITWFSADKIATRNTHGTGCTLSTAIASFLAGGAGMEEAVERAKKYATAAIKAAVAWEIGSGSGPLNHCQTPLGRRPIE</sequence>
<dbReference type="CDD" id="cd01169">
    <property type="entry name" value="HMPP_kinase"/>
    <property type="match status" value="1"/>
</dbReference>
<dbReference type="InterPro" id="IPR004399">
    <property type="entry name" value="HMP/HMP-P_kinase_dom"/>
</dbReference>
<evidence type="ECO:0000256" key="2">
    <source>
        <dbReference type="ARBA" id="ARBA00012135"/>
    </source>
</evidence>
<dbReference type="Pfam" id="PF08543">
    <property type="entry name" value="Phos_pyr_kin"/>
    <property type="match status" value="1"/>
</dbReference>
<dbReference type="InterPro" id="IPR029056">
    <property type="entry name" value="Ribokinase-like"/>
</dbReference>
<dbReference type="EMBL" id="RXYK01000001">
    <property type="protein sequence ID" value="RTY39923.1"/>
    <property type="molecule type" value="Genomic_DNA"/>
</dbReference>
<dbReference type="InterPro" id="IPR013749">
    <property type="entry name" value="PM/HMP-P_kinase-1"/>
</dbReference>
<dbReference type="GO" id="GO:0009228">
    <property type="term" value="P:thiamine biosynthetic process"/>
    <property type="evidence" value="ECO:0007669"/>
    <property type="project" value="InterPro"/>
</dbReference>
<accession>A0A3S0L6Z4</accession>
<dbReference type="EC" id="2.7.1.49" evidence="2"/>
<keyword evidence="6" id="KW-0067">ATP-binding</keyword>
<dbReference type="FunFam" id="3.40.1190.20:FF:000003">
    <property type="entry name" value="Phosphomethylpyrimidine kinase ThiD"/>
    <property type="match status" value="1"/>
</dbReference>
<dbReference type="RefSeq" id="WP_126383283.1">
    <property type="nucleotide sequence ID" value="NZ_RXYK01000001.1"/>
</dbReference>
<dbReference type="GO" id="GO:0008902">
    <property type="term" value="F:hydroxymethylpyrimidine kinase activity"/>
    <property type="evidence" value="ECO:0007669"/>
    <property type="project" value="UniProtKB-EC"/>
</dbReference>
<dbReference type="Proteomes" id="UP000279908">
    <property type="component" value="Unassembled WGS sequence"/>
</dbReference>
<dbReference type="SUPFAM" id="SSF53613">
    <property type="entry name" value="Ribokinase-like"/>
    <property type="match status" value="1"/>
</dbReference>
<dbReference type="PANTHER" id="PTHR20858">
    <property type="entry name" value="PHOSPHOMETHYLPYRIMIDINE KINASE"/>
    <property type="match status" value="1"/>
</dbReference>
<keyword evidence="5 8" id="KW-0418">Kinase</keyword>
<dbReference type="AlphaFoldDB" id="A0A3S0L6Z4"/>
<dbReference type="GO" id="GO:0008972">
    <property type="term" value="F:phosphomethylpyrimidine kinase activity"/>
    <property type="evidence" value="ECO:0007669"/>
    <property type="project" value="InterPro"/>
</dbReference>
<organism evidence="8 9">
    <name type="scientific">Chlorobium phaeovibrioides</name>
    <dbReference type="NCBI Taxonomy" id="1094"/>
    <lineage>
        <taxon>Bacteria</taxon>
        <taxon>Pseudomonadati</taxon>
        <taxon>Chlorobiota</taxon>
        <taxon>Chlorobiia</taxon>
        <taxon>Chlorobiales</taxon>
        <taxon>Chlorobiaceae</taxon>
        <taxon>Chlorobium/Pelodictyon group</taxon>
        <taxon>Chlorobium</taxon>
    </lineage>
</organism>
<dbReference type="NCBIfam" id="TIGR00097">
    <property type="entry name" value="HMP-P_kinase"/>
    <property type="match status" value="1"/>
</dbReference>
<evidence type="ECO:0000256" key="4">
    <source>
        <dbReference type="ARBA" id="ARBA00022741"/>
    </source>
</evidence>
<dbReference type="GO" id="GO:0005524">
    <property type="term" value="F:ATP binding"/>
    <property type="evidence" value="ECO:0007669"/>
    <property type="project" value="UniProtKB-KW"/>
</dbReference>
<evidence type="ECO:0000313" key="8">
    <source>
        <dbReference type="EMBL" id="RTY39923.1"/>
    </source>
</evidence>
<dbReference type="Gene3D" id="3.40.1190.20">
    <property type="match status" value="1"/>
</dbReference>
<protein>
    <recommendedName>
        <fullName evidence="2">hydroxymethylpyrimidine kinase</fullName>
        <ecNumber evidence="2">2.7.1.49</ecNumber>
    </recommendedName>
</protein>
<keyword evidence="4" id="KW-0547">Nucleotide-binding</keyword>
<keyword evidence="3 8" id="KW-0808">Transferase</keyword>
<proteinExistence type="predicted"/>
<evidence type="ECO:0000313" key="9">
    <source>
        <dbReference type="Proteomes" id="UP000279908"/>
    </source>
</evidence>
<evidence type="ECO:0000256" key="3">
    <source>
        <dbReference type="ARBA" id="ARBA00022679"/>
    </source>
</evidence>
<evidence type="ECO:0000256" key="6">
    <source>
        <dbReference type="ARBA" id="ARBA00022840"/>
    </source>
</evidence>
<name>A0A3S0L6Z4_CHLPH</name>
<gene>
    <name evidence="8" type="primary">thiD</name>
    <name evidence="8" type="ORF">EKD02_00560</name>
</gene>
<evidence type="ECO:0000256" key="5">
    <source>
        <dbReference type="ARBA" id="ARBA00022777"/>
    </source>
</evidence>
<feature type="domain" description="Pyridoxamine kinase/Phosphomethylpyrimidine kinase" evidence="7">
    <location>
        <begin position="14"/>
        <end position="263"/>
    </location>
</feature>
<comment type="pathway">
    <text evidence="1">Cofactor biosynthesis; thiamine diphosphate biosynthesis.</text>
</comment>
<comment type="caution">
    <text evidence="8">The sequence shown here is derived from an EMBL/GenBank/DDBJ whole genome shotgun (WGS) entry which is preliminary data.</text>
</comment>
<evidence type="ECO:0000259" key="7">
    <source>
        <dbReference type="Pfam" id="PF08543"/>
    </source>
</evidence>
<dbReference type="GO" id="GO:0005829">
    <property type="term" value="C:cytosol"/>
    <property type="evidence" value="ECO:0007669"/>
    <property type="project" value="TreeGrafter"/>
</dbReference>
<evidence type="ECO:0000256" key="1">
    <source>
        <dbReference type="ARBA" id="ARBA00004948"/>
    </source>
</evidence>
<reference evidence="8 9" key="1">
    <citation type="submission" date="2018-12" db="EMBL/GenBank/DDBJ databases">
        <authorList>
            <person name="Lunina O.N."/>
            <person name="Grouzdev D.S."/>
            <person name="Gorlenko V.M."/>
            <person name="Savvichev A.S."/>
        </authorList>
    </citation>
    <scope>NUCLEOTIDE SEQUENCE [LARGE SCALE GENOMIC DNA]</scope>
    <source>
        <strain evidence="8 9">BrKhr-17</strain>
    </source>
</reference>
<dbReference type="PANTHER" id="PTHR20858:SF17">
    <property type="entry name" value="HYDROXYMETHYLPYRIMIDINE_PHOSPHOMETHYLPYRIMIDINE KINASE THI20-RELATED"/>
    <property type="match status" value="1"/>
</dbReference>